<feature type="region of interest" description="Disordered" evidence="2">
    <location>
        <begin position="1"/>
        <end position="21"/>
    </location>
</feature>
<dbReference type="EMBL" id="LVLJ01001741">
    <property type="protein sequence ID" value="OAE28352.1"/>
    <property type="molecule type" value="Genomic_DNA"/>
</dbReference>
<dbReference type="Proteomes" id="UP000077202">
    <property type="component" value="Unassembled WGS sequence"/>
</dbReference>
<gene>
    <name evidence="4" type="ORF">AXG93_2490s1430</name>
    <name evidence="3" type="ORF">Mp_1g19550</name>
</gene>
<keyword evidence="1" id="KW-0175">Coiled coil</keyword>
<feature type="region of interest" description="Disordered" evidence="2">
    <location>
        <begin position="34"/>
        <end position="62"/>
    </location>
</feature>
<dbReference type="EMBL" id="AP019866">
    <property type="protein sequence ID" value="BBM99200.1"/>
    <property type="molecule type" value="Genomic_DNA"/>
</dbReference>
<proteinExistence type="predicted"/>
<feature type="compositionally biased region" description="Acidic residues" evidence="2">
    <location>
        <begin position="1"/>
        <end position="12"/>
    </location>
</feature>
<reference evidence="6" key="3">
    <citation type="journal article" date="2020" name="Curr. Biol.">
        <title>Chromatin organization in early land plants reveals an ancestral association between H3K27me3, transposons, and constitutive heterochromatin.</title>
        <authorList>
            <person name="Montgomery S.A."/>
            <person name="Tanizawa Y."/>
            <person name="Galik B."/>
            <person name="Wang N."/>
            <person name="Ito T."/>
            <person name="Mochizuki T."/>
            <person name="Akimcheva S."/>
            <person name="Bowman J.L."/>
            <person name="Cognat V."/>
            <person name="Marechal-Drouard L."/>
            <person name="Ekker H."/>
            <person name="Hong S.F."/>
            <person name="Kohchi T."/>
            <person name="Lin S.S."/>
            <person name="Liu L.D."/>
            <person name="Nakamura Y."/>
            <person name="Valeeva L.R."/>
            <person name="Shakirov E.V."/>
            <person name="Shippen D.E."/>
            <person name="Wei W.L."/>
            <person name="Yagura M."/>
            <person name="Yamaoka S."/>
            <person name="Yamato K.T."/>
            <person name="Liu C."/>
            <person name="Berger F."/>
        </authorList>
    </citation>
    <scope>NUCLEOTIDE SEQUENCE [LARGE SCALE GENOMIC DNA]</scope>
    <source>
        <strain evidence="6">Tak-1</strain>
    </source>
</reference>
<reference evidence="4 5" key="1">
    <citation type="submission" date="2016-03" db="EMBL/GenBank/DDBJ databases">
        <title>Mechanisms controlling the formation of the plant cell surface in tip-growing cells are functionally conserved among land plants.</title>
        <authorList>
            <person name="Honkanen S."/>
            <person name="Jones V.A."/>
            <person name="Morieri G."/>
            <person name="Champion C."/>
            <person name="Hetherington A.J."/>
            <person name="Kelly S."/>
            <person name="Saint-Marcoux D."/>
            <person name="Proust H."/>
            <person name="Prescott H."/>
            <person name="Dolan L."/>
        </authorList>
    </citation>
    <scope>NUCLEOTIDE SEQUENCE [LARGE SCALE GENOMIC DNA]</scope>
    <source>
        <strain evidence="5">cv. Tak-1 and cv. Tak-2</strain>
        <tissue evidence="4">Whole gametophyte</tissue>
    </source>
</reference>
<evidence type="ECO:0000313" key="3">
    <source>
        <dbReference type="EMBL" id="BBM99200.1"/>
    </source>
</evidence>
<dbReference type="Proteomes" id="UP001162541">
    <property type="component" value="Chromosome 1"/>
</dbReference>
<feature type="region of interest" description="Disordered" evidence="2">
    <location>
        <begin position="117"/>
        <end position="149"/>
    </location>
</feature>
<name>A0A176W7A7_MARPO</name>
<protein>
    <submittedName>
        <fullName evidence="4">Uncharacterized protein</fullName>
    </submittedName>
</protein>
<evidence type="ECO:0000313" key="6">
    <source>
        <dbReference type="Proteomes" id="UP001162541"/>
    </source>
</evidence>
<feature type="compositionally biased region" description="Basic and acidic residues" evidence="2">
    <location>
        <begin position="123"/>
        <end position="139"/>
    </location>
</feature>
<accession>A0A176W7A7</accession>
<keyword evidence="5" id="KW-1185">Reference proteome</keyword>
<evidence type="ECO:0000256" key="1">
    <source>
        <dbReference type="SAM" id="Coils"/>
    </source>
</evidence>
<sequence length="233" mass="25459">MGSDSSSEDEDEEHKARMRSVAIDSSAVINIAAGRGADNSTAKLGSKRKKKPDGEEDFDEDGGLKFAQIRVQDLLHKHLDKSIGASFVDVASEPIAVAGTDENDDFDSEVRLFSRAPLGINLKRPERPKQTSRPKRYDSSDEDETEKVSRLQAAAVDGSFVLTQAEKAVAKARARAIKAVEAAEKAEKEEQERVAKLRKERGEEWLPKIASELRGTKGVVPSSKGQIGRVMDV</sequence>
<dbReference type="PANTHER" id="PTHR36765:SF1">
    <property type="entry name" value="EXPRESSED PROTEIN"/>
    <property type="match status" value="1"/>
</dbReference>
<evidence type="ECO:0000313" key="5">
    <source>
        <dbReference type="Proteomes" id="UP000077202"/>
    </source>
</evidence>
<dbReference type="AlphaFoldDB" id="A0A176W7A7"/>
<dbReference type="PANTHER" id="PTHR36765">
    <property type="entry name" value="EXPRESSED PROTEIN"/>
    <property type="match status" value="1"/>
</dbReference>
<feature type="coiled-coil region" evidence="1">
    <location>
        <begin position="169"/>
        <end position="200"/>
    </location>
</feature>
<organism evidence="4 5">
    <name type="scientific">Marchantia polymorpha subsp. ruderalis</name>
    <dbReference type="NCBI Taxonomy" id="1480154"/>
    <lineage>
        <taxon>Eukaryota</taxon>
        <taxon>Viridiplantae</taxon>
        <taxon>Streptophyta</taxon>
        <taxon>Embryophyta</taxon>
        <taxon>Marchantiophyta</taxon>
        <taxon>Marchantiopsida</taxon>
        <taxon>Marchantiidae</taxon>
        <taxon>Marchantiales</taxon>
        <taxon>Marchantiaceae</taxon>
        <taxon>Marchantia</taxon>
    </lineage>
</organism>
<reference evidence="3" key="2">
    <citation type="journal article" date="2019" name="Curr. Biol.">
        <title>Chromatin organization in early land plants reveals an ancestral association between H3K27me3, transposons, and constitutive heterochromatin.</title>
        <authorList>
            <person name="Montgomery S.A."/>
            <person name="Tanizawa Y."/>
            <person name="Galik B."/>
            <person name="Wang N."/>
            <person name="Ito T."/>
            <person name="Mochizuki T."/>
            <person name="Akimcheva S."/>
            <person name="Bowman J."/>
            <person name="Cognat V."/>
            <person name="Drouard L."/>
            <person name="Ekker H."/>
            <person name="Houng S."/>
            <person name="Kohchi T."/>
            <person name="Lin S."/>
            <person name="Liu L.D."/>
            <person name="Nakamura Y."/>
            <person name="Valeeva L.R."/>
            <person name="Shakirov E.V."/>
            <person name="Shippen D.E."/>
            <person name="Wei W."/>
            <person name="Yagura M."/>
            <person name="Yamaoka S."/>
            <person name="Yamato K.T."/>
            <person name="Liu C."/>
            <person name="Berger F."/>
        </authorList>
    </citation>
    <scope>NUCLEOTIDE SEQUENCE [LARGE SCALE GENOMIC DNA]</scope>
    <source>
        <strain evidence="3">Tak-1</strain>
    </source>
</reference>
<evidence type="ECO:0000256" key="2">
    <source>
        <dbReference type="SAM" id="MobiDB-lite"/>
    </source>
</evidence>
<evidence type="ECO:0000313" key="4">
    <source>
        <dbReference type="EMBL" id="OAE28352.1"/>
    </source>
</evidence>